<feature type="region of interest" description="Disordered" evidence="1">
    <location>
        <begin position="64"/>
        <end position="104"/>
    </location>
</feature>
<gene>
    <name evidence="3" type="ORF">HRJ53_29800</name>
</gene>
<accession>A0A7V8T0P1</accession>
<evidence type="ECO:0000313" key="4">
    <source>
        <dbReference type="Proteomes" id="UP000567293"/>
    </source>
</evidence>
<evidence type="ECO:0000313" key="3">
    <source>
        <dbReference type="EMBL" id="MBA0089206.1"/>
    </source>
</evidence>
<feature type="transmembrane region" description="Helical" evidence="2">
    <location>
        <begin position="12"/>
        <end position="33"/>
    </location>
</feature>
<evidence type="ECO:0000256" key="2">
    <source>
        <dbReference type="SAM" id="Phobius"/>
    </source>
</evidence>
<keyword evidence="2" id="KW-0812">Transmembrane</keyword>
<feature type="non-terminal residue" evidence="3">
    <location>
        <position position="149"/>
    </location>
</feature>
<protein>
    <submittedName>
        <fullName evidence="3">Uncharacterized protein</fullName>
    </submittedName>
</protein>
<reference evidence="3" key="1">
    <citation type="submission" date="2020-06" db="EMBL/GenBank/DDBJ databases">
        <title>Legume-microbial interactions unlock mineral nutrients during tropical forest succession.</title>
        <authorList>
            <person name="Epihov D.Z."/>
        </authorList>
    </citation>
    <scope>NUCLEOTIDE SEQUENCE [LARGE SCALE GENOMIC DNA]</scope>
    <source>
        <strain evidence="3">Pan2503</strain>
    </source>
</reference>
<keyword evidence="4" id="KW-1185">Reference proteome</keyword>
<sequence length="149" mass="15754">MGDFLAHLVDAPLPNVLVLAGLIFLGIGVVGKVSGKIDPGTTGRITSAMLGAVLVVFGVYTHSSADKARGQPKQTTDSQSTRGQQRLPHPRAPEPSSLLSGVWRNDNPGTRGITKLEIQQTGETVLVRAWATCLPQPCDWGTQKGVFGL</sequence>
<keyword evidence="2" id="KW-0472">Membrane</keyword>
<comment type="caution">
    <text evidence="3">The sequence shown here is derived from an EMBL/GenBank/DDBJ whole genome shotgun (WGS) entry which is preliminary data.</text>
</comment>
<dbReference type="Proteomes" id="UP000567293">
    <property type="component" value="Unassembled WGS sequence"/>
</dbReference>
<evidence type="ECO:0000256" key="1">
    <source>
        <dbReference type="SAM" id="MobiDB-lite"/>
    </source>
</evidence>
<feature type="compositionally biased region" description="Polar residues" evidence="1">
    <location>
        <begin position="72"/>
        <end position="84"/>
    </location>
</feature>
<keyword evidence="2" id="KW-1133">Transmembrane helix</keyword>
<organism evidence="3 4">
    <name type="scientific">Candidatus Acidiferrum panamense</name>
    <dbReference type="NCBI Taxonomy" id="2741543"/>
    <lineage>
        <taxon>Bacteria</taxon>
        <taxon>Pseudomonadati</taxon>
        <taxon>Acidobacteriota</taxon>
        <taxon>Terriglobia</taxon>
        <taxon>Candidatus Acidiferrales</taxon>
        <taxon>Candidatus Acidiferrum</taxon>
    </lineage>
</organism>
<dbReference type="EMBL" id="JACDQQ010002877">
    <property type="protein sequence ID" value="MBA0089206.1"/>
    <property type="molecule type" value="Genomic_DNA"/>
</dbReference>
<feature type="transmembrane region" description="Helical" evidence="2">
    <location>
        <begin position="45"/>
        <end position="63"/>
    </location>
</feature>
<name>A0A7V8T0P1_9BACT</name>
<dbReference type="AlphaFoldDB" id="A0A7V8T0P1"/>
<proteinExistence type="predicted"/>